<dbReference type="EMBL" id="JBEPAZ010000010">
    <property type="protein sequence ID" value="MER6429031.1"/>
    <property type="molecule type" value="Genomic_DNA"/>
</dbReference>
<keyword evidence="4" id="KW-0645">Protease</keyword>
<dbReference type="Proteomes" id="UP001470023">
    <property type="component" value="Unassembled WGS sequence"/>
</dbReference>
<keyword evidence="3" id="KW-1003">Cell membrane</keyword>
<protein>
    <submittedName>
        <fullName evidence="15">M48 family metalloprotease</fullName>
        <ecNumber evidence="15">3.4.24.-</ecNumber>
    </submittedName>
</protein>
<dbReference type="Pfam" id="PF01435">
    <property type="entry name" value="Peptidase_M48"/>
    <property type="match status" value="1"/>
</dbReference>
<dbReference type="GO" id="GO:0008237">
    <property type="term" value="F:metallopeptidase activity"/>
    <property type="evidence" value="ECO:0007669"/>
    <property type="project" value="UniProtKB-KW"/>
</dbReference>
<dbReference type="PANTHER" id="PTHR43221:SF1">
    <property type="entry name" value="PROTEASE HTPX"/>
    <property type="match status" value="1"/>
</dbReference>
<comment type="cofactor">
    <cofactor evidence="1">
        <name>Zn(2+)</name>
        <dbReference type="ChEBI" id="CHEBI:29105"/>
    </cofactor>
</comment>
<dbReference type="InterPro" id="IPR001915">
    <property type="entry name" value="Peptidase_M48"/>
</dbReference>
<evidence type="ECO:0000256" key="3">
    <source>
        <dbReference type="ARBA" id="ARBA00022475"/>
    </source>
</evidence>
<evidence type="ECO:0000259" key="14">
    <source>
        <dbReference type="Pfam" id="PF01435"/>
    </source>
</evidence>
<proteinExistence type="predicted"/>
<evidence type="ECO:0000313" key="16">
    <source>
        <dbReference type="Proteomes" id="UP001470023"/>
    </source>
</evidence>
<keyword evidence="9 13" id="KW-1133">Transmembrane helix</keyword>
<keyword evidence="6" id="KW-0479">Metal-binding</keyword>
<dbReference type="PANTHER" id="PTHR43221">
    <property type="entry name" value="PROTEASE HTPX"/>
    <property type="match status" value="1"/>
</dbReference>
<accession>A0ABV1U5P0</accession>
<dbReference type="Gene3D" id="3.30.2010.10">
    <property type="entry name" value="Metalloproteases ('zincins'), catalytic domain"/>
    <property type="match status" value="1"/>
</dbReference>
<keyword evidence="8" id="KW-0862">Zinc</keyword>
<feature type="compositionally biased region" description="Low complexity" evidence="12">
    <location>
        <begin position="59"/>
        <end position="110"/>
    </location>
</feature>
<evidence type="ECO:0000256" key="2">
    <source>
        <dbReference type="ARBA" id="ARBA00004651"/>
    </source>
</evidence>
<keyword evidence="11 13" id="KW-0472">Membrane</keyword>
<feature type="transmembrane region" description="Helical" evidence="13">
    <location>
        <begin position="253"/>
        <end position="270"/>
    </location>
</feature>
<comment type="subcellular location">
    <subcellularLocation>
        <location evidence="2">Cell membrane</location>
        <topology evidence="2">Multi-pass membrane protein</topology>
    </subcellularLocation>
</comment>
<evidence type="ECO:0000256" key="7">
    <source>
        <dbReference type="ARBA" id="ARBA00022801"/>
    </source>
</evidence>
<feature type="transmembrane region" description="Helical" evidence="13">
    <location>
        <begin position="388"/>
        <end position="410"/>
    </location>
</feature>
<name>A0ABV1U5P0_9ACTN</name>
<keyword evidence="10 15" id="KW-0482">Metalloprotease</keyword>
<feature type="compositionally biased region" description="Pro residues" evidence="12">
    <location>
        <begin position="7"/>
        <end position="16"/>
    </location>
</feature>
<evidence type="ECO:0000256" key="5">
    <source>
        <dbReference type="ARBA" id="ARBA00022692"/>
    </source>
</evidence>
<feature type="compositionally biased region" description="Low complexity" evidence="12">
    <location>
        <begin position="118"/>
        <end position="143"/>
    </location>
</feature>
<keyword evidence="7 15" id="KW-0378">Hydrolase</keyword>
<comment type="caution">
    <text evidence="15">The sequence shown here is derived from an EMBL/GenBank/DDBJ whole genome shotgun (WGS) entry which is preliminary data.</text>
</comment>
<reference evidence="15 16" key="1">
    <citation type="submission" date="2024-06" db="EMBL/GenBank/DDBJ databases">
        <title>The Natural Products Discovery Center: Release of the First 8490 Sequenced Strains for Exploring Actinobacteria Biosynthetic Diversity.</title>
        <authorList>
            <person name="Kalkreuter E."/>
            <person name="Kautsar S.A."/>
            <person name="Yang D."/>
            <person name="Bader C.D."/>
            <person name="Teijaro C.N."/>
            <person name="Fluegel L."/>
            <person name="Davis C.M."/>
            <person name="Simpson J.R."/>
            <person name="Lauterbach L."/>
            <person name="Steele A.D."/>
            <person name="Gui C."/>
            <person name="Meng S."/>
            <person name="Li G."/>
            <person name="Viehrig K."/>
            <person name="Ye F."/>
            <person name="Su P."/>
            <person name="Kiefer A.F."/>
            <person name="Nichols A."/>
            <person name="Cepeda A.J."/>
            <person name="Yan W."/>
            <person name="Fan B."/>
            <person name="Jiang Y."/>
            <person name="Adhikari A."/>
            <person name="Zheng C.-J."/>
            <person name="Schuster L."/>
            <person name="Cowan T.M."/>
            <person name="Smanski M.J."/>
            <person name="Chevrette M.G."/>
            <person name="De Carvalho L.P.S."/>
            <person name="Shen B."/>
        </authorList>
    </citation>
    <scope>NUCLEOTIDE SEQUENCE [LARGE SCALE GENOMIC DNA]</scope>
    <source>
        <strain evidence="15 16">NPDC001166</strain>
    </source>
</reference>
<feature type="compositionally biased region" description="Low complexity" evidence="12">
    <location>
        <begin position="150"/>
        <end position="162"/>
    </location>
</feature>
<dbReference type="EC" id="3.4.24.-" evidence="15"/>
<feature type="domain" description="Peptidase M48" evidence="14">
    <location>
        <begin position="291"/>
        <end position="509"/>
    </location>
</feature>
<evidence type="ECO:0000256" key="10">
    <source>
        <dbReference type="ARBA" id="ARBA00023049"/>
    </source>
</evidence>
<dbReference type="RefSeq" id="WP_352063641.1">
    <property type="nucleotide sequence ID" value="NZ_JBEPAZ010000010.1"/>
</dbReference>
<evidence type="ECO:0000256" key="4">
    <source>
        <dbReference type="ARBA" id="ARBA00022670"/>
    </source>
</evidence>
<evidence type="ECO:0000256" key="11">
    <source>
        <dbReference type="ARBA" id="ARBA00023136"/>
    </source>
</evidence>
<keyword evidence="5 13" id="KW-0812">Transmembrane</keyword>
<feature type="region of interest" description="Disordered" evidence="12">
    <location>
        <begin position="1"/>
        <end position="203"/>
    </location>
</feature>
<organism evidence="15 16">
    <name type="scientific">Streptomyces sp. 900105245</name>
    <dbReference type="NCBI Taxonomy" id="3154379"/>
    <lineage>
        <taxon>Bacteria</taxon>
        <taxon>Bacillati</taxon>
        <taxon>Actinomycetota</taxon>
        <taxon>Actinomycetes</taxon>
        <taxon>Kitasatosporales</taxon>
        <taxon>Streptomycetaceae</taxon>
        <taxon>Streptomyces</taxon>
    </lineage>
</organism>
<feature type="transmembrane region" description="Helical" evidence="13">
    <location>
        <begin position="416"/>
        <end position="436"/>
    </location>
</feature>
<keyword evidence="16" id="KW-1185">Reference proteome</keyword>
<evidence type="ECO:0000256" key="13">
    <source>
        <dbReference type="SAM" id="Phobius"/>
    </source>
</evidence>
<evidence type="ECO:0000256" key="6">
    <source>
        <dbReference type="ARBA" id="ARBA00022723"/>
    </source>
</evidence>
<evidence type="ECO:0000256" key="9">
    <source>
        <dbReference type="ARBA" id="ARBA00022989"/>
    </source>
</evidence>
<dbReference type="InterPro" id="IPR050083">
    <property type="entry name" value="HtpX_protease"/>
</dbReference>
<sequence length="516" mass="53340">MSQPSDPSVPPRYPEPSHPDAVTPAPPAYPGPAAAAPPPYPGGHASLGPQYPASPGPAYPSAATGAGPAYPTAAASPQQGPAYPTTATHPGPAYPTTATGPGPAYPTAAASPQPDPAYPTTTAHPGPAYPTTAAGPGPAHPTTSAPPYPGGAHAQPGPHTHAAPPPYPGPGHETGQPGPAVPPEAHAPETAVPASEPAPDDLDYRHRGARLHVSEHQRGADATAVGRLAVQLPGALVSLALVGSIALGMLGNVVGALVVLAWVASGLLVFHRPTELAFARYVLKLRLPTQQERARLEPIWHEVTARAGIEPGTYELMVENSDELNAVAVAGHVVGVTTYSLDKIPSSNLAAVLAHELGHHTGGHAWAGLLGYWYSLPGRIAWAVTRGLARFAIAVAGVFSMAATGFLILFMALAAVAAFLAAWYIAVPLVLAPYLLAYAGRRGELRADQQAAELGFARQLAEVLYHFQTEEDTAKAALAARGEQLKEPGTLDRLLSSHPDHHTRLDALQPYLGLHR</sequence>
<gene>
    <name evidence="15" type="ORF">ABT272_14960</name>
</gene>
<evidence type="ECO:0000313" key="15">
    <source>
        <dbReference type="EMBL" id="MER6429031.1"/>
    </source>
</evidence>
<evidence type="ECO:0000256" key="8">
    <source>
        <dbReference type="ARBA" id="ARBA00022833"/>
    </source>
</evidence>
<evidence type="ECO:0000256" key="12">
    <source>
        <dbReference type="SAM" id="MobiDB-lite"/>
    </source>
</evidence>
<feature type="compositionally biased region" description="Pro residues" evidence="12">
    <location>
        <begin position="24"/>
        <end position="41"/>
    </location>
</feature>
<evidence type="ECO:0000256" key="1">
    <source>
        <dbReference type="ARBA" id="ARBA00001947"/>
    </source>
</evidence>